<sequence>MPEKQEKILYIGTHANDHPEKAHLPFVLGNAALAMDIQATVILQANGVYLAQKGFVNHMMAGGGFPPLKKLMEDFLAQGGGLKVCKPCIAERNIDESELIEGAEITAGGALNIAAIEADAVMVF</sequence>
<dbReference type="SUPFAM" id="SSF75169">
    <property type="entry name" value="DsrEFH-like"/>
    <property type="match status" value="1"/>
</dbReference>
<proteinExistence type="predicted"/>
<comment type="caution">
    <text evidence="1">The sequence shown here is derived from an EMBL/GenBank/DDBJ whole genome shotgun (WGS) entry which is preliminary data.</text>
</comment>
<reference evidence="1" key="1">
    <citation type="journal article" date="2015" name="Proc. Natl. Acad. Sci. U.S.A.">
        <title>Networks of energetic and metabolic interactions define dynamics in microbial communities.</title>
        <authorList>
            <person name="Embree M."/>
            <person name="Liu J.K."/>
            <person name="Al-Bassam M.M."/>
            <person name="Zengler K."/>
        </authorList>
    </citation>
    <scope>NUCLEOTIDE SEQUENCE</scope>
</reference>
<dbReference type="EMBL" id="LNQE01000082">
    <property type="protein sequence ID" value="KUG29460.1"/>
    <property type="molecule type" value="Genomic_DNA"/>
</dbReference>
<evidence type="ECO:0000313" key="1">
    <source>
        <dbReference type="EMBL" id="KUG29460.1"/>
    </source>
</evidence>
<dbReference type="InterPro" id="IPR027396">
    <property type="entry name" value="DsrEFH-like"/>
</dbReference>
<dbReference type="Pfam" id="PF02635">
    <property type="entry name" value="DsrE"/>
    <property type="match status" value="1"/>
</dbReference>
<name>A0A0W8G8H3_9ZZZZ</name>
<dbReference type="InterPro" id="IPR003787">
    <property type="entry name" value="Sulphur_relay_DsrE/F-like"/>
</dbReference>
<dbReference type="Gene3D" id="3.40.1260.10">
    <property type="entry name" value="DsrEFH-like"/>
    <property type="match status" value="1"/>
</dbReference>
<gene>
    <name evidence="1" type="ORF">ASZ90_000660</name>
</gene>
<accession>A0A0W8G8H3</accession>
<dbReference type="AlphaFoldDB" id="A0A0W8G8H3"/>
<organism evidence="1">
    <name type="scientific">hydrocarbon metagenome</name>
    <dbReference type="NCBI Taxonomy" id="938273"/>
    <lineage>
        <taxon>unclassified sequences</taxon>
        <taxon>metagenomes</taxon>
        <taxon>ecological metagenomes</taxon>
    </lineage>
</organism>
<protein>
    <submittedName>
        <fullName evidence="1">Uncharacterized protein</fullName>
    </submittedName>
</protein>